<evidence type="ECO:0000259" key="6">
    <source>
        <dbReference type="Pfam" id="PF01494"/>
    </source>
</evidence>
<reference evidence="7 8" key="1">
    <citation type="journal article" date="2007" name="Genome Res.">
        <title>Genome characteristics of facultatively symbiotic Frankia sp. strains reflect host range and host plant biogeography.</title>
        <authorList>
            <person name="Normand P."/>
            <person name="Lapierre P."/>
            <person name="Tisa L.S."/>
            <person name="Gogarten J.P."/>
            <person name="Alloisio N."/>
            <person name="Bagnarol E."/>
            <person name="Bassi C.A."/>
            <person name="Berry A.M."/>
            <person name="Bickhart D.M."/>
            <person name="Choisne N."/>
            <person name="Couloux A."/>
            <person name="Cournoyer B."/>
            <person name="Cruveiller S."/>
            <person name="Daubin V."/>
            <person name="Demange N."/>
            <person name="Francino M.P."/>
            <person name="Goltsman E."/>
            <person name="Huang Y."/>
            <person name="Kopp O.R."/>
            <person name="Labarre L."/>
            <person name="Lapidus A."/>
            <person name="Lavire C."/>
            <person name="Marechal J."/>
            <person name="Martinez M."/>
            <person name="Mastronunzio J.E."/>
            <person name="Mullin B.C."/>
            <person name="Niemann J."/>
            <person name="Pujic P."/>
            <person name="Rawnsley T."/>
            <person name="Rouy Z."/>
            <person name="Schenowitz C."/>
            <person name="Sellstedt A."/>
            <person name="Tavares F."/>
            <person name="Tomkins J.P."/>
            <person name="Vallenet D."/>
            <person name="Valverde C."/>
            <person name="Wall L.G."/>
            <person name="Wang Y."/>
            <person name="Medigue C."/>
            <person name="Benson D.R."/>
        </authorList>
    </citation>
    <scope>NUCLEOTIDE SEQUENCE [LARGE SCALE GENOMIC DNA]</scope>
    <source>
        <strain evidence="8">DSM 45818 / CECT 9043 / CcI3</strain>
    </source>
</reference>
<name>Q2J587_FRACC</name>
<proteinExistence type="predicted"/>
<dbReference type="RefSeq" id="WP_011438569.1">
    <property type="nucleotide sequence ID" value="NC_007777.1"/>
</dbReference>
<dbReference type="GO" id="GO:0071949">
    <property type="term" value="F:FAD binding"/>
    <property type="evidence" value="ECO:0007669"/>
    <property type="project" value="InterPro"/>
</dbReference>
<dbReference type="eggNOG" id="COG0654">
    <property type="taxonomic scope" value="Bacteria"/>
</dbReference>
<evidence type="ECO:0000313" key="7">
    <source>
        <dbReference type="EMBL" id="ABD13555.1"/>
    </source>
</evidence>
<evidence type="ECO:0000256" key="2">
    <source>
        <dbReference type="ARBA" id="ARBA00022630"/>
    </source>
</evidence>
<dbReference type="OrthoDB" id="9782160at2"/>
<protein>
    <submittedName>
        <fullName evidence="7">Salicylate 1-monooxygenase</fullName>
        <ecNumber evidence="7">1.14.13.1</ecNumber>
    </submittedName>
</protein>
<dbReference type="Gene3D" id="3.50.50.60">
    <property type="entry name" value="FAD/NAD(P)-binding domain"/>
    <property type="match status" value="1"/>
</dbReference>
<dbReference type="PANTHER" id="PTHR13789">
    <property type="entry name" value="MONOOXYGENASE"/>
    <property type="match status" value="1"/>
</dbReference>
<dbReference type="InterPro" id="IPR050493">
    <property type="entry name" value="FAD-dep_Monooxygenase_BioMet"/>
</dbReference>
<dbReference type="PANTHER" id="PTHR13789:SF318">
    <property type="entry name" value="GERANYLGERANYL DIPHOSPHATE REDUCTASE"/>
    <property type="match status" value="1"/>
</dbReference>
<evidence type="ECO:0000256" key="3">
    <source>
        <dbReference type="ARBA" id="ARBA00022827"/>
    </source>
</evidence>
<dbReference type="SUPFAM" id="SSF54373">
    <property type="entry name" value="FAD-linked reductases, C-terminal domain"/>
    <property type="match status" value="1"/>
</dbReference>
<dbReference type="KEGG" id="fra:Francci3_4207"/>
<feature type="domain" description="FAD-binding" evidence="6">
    <location>
        <begin position="9"/>
        <end position="339"/>
    </location>
</feature>
<accession>Q2J587</accession>
<dbReference type="EMBL" id="CP000249">
    <property type="protein sequence ID" value="ABD13555.1"/>
    <property type="molecule type" value="Genomic_DNA"/>
</dbReference>
<keyword evidence="3" id="KW-0274">FAD</keyword>
<dbReference type="GO" id="GO:0018658">
    <property type="term" value="F:salicylate 1-monooxygenase activity"/>
    <property type="evidence" value="ECO:0007669"/>
    <property type="project" value="UniProtKB-EC"/>
</dbReference>
<dbReference type="PhylomeDB" id="Q2J587"/>
<evidence type="ECO:0000256" key="4">
    <source>
        <dbReference type="ARBA" id="ARBA00023002"/>
    </source>
</evidence>
<keyword evidence="8" id="KW-1185">Reference proteome</keyword>
<evidence type="ECO:0000256" key="5">
    <source>
        <dbReference type="ARBA" id="ARBA00023033"/>
    </source>
</evidence>
<dbReference type="STRING" id="106370.Francci3_4207"/>
<keyword evidence="5" id="KW-0503">Monooxygenase</keyword>
<dbReference type="HOGENOM" id="CLU_009665_19_5_11"/>
<dbReference type="EC" id="1.14.13.1" evidence="7"/>
<evidence type="ECO:0000256" key="1">
    <source>
        <dbReference type="ARBA" id="ARBA00001974"/>
    </source>
</evidence>
<comment type="cofactor">
    <cofactor evidence="1">
        <name>FAD</name>
        <dbReference type="ChEBI" id="CHEBI:57692"/>
    </cofactor>
</comment>
<dbReference type="InterPro" id="IPR002938">
    <property type="entry name" value="FAD-bd"/>
</dbReference>
<organism evidence="7 8">
    <name type="scientific">Frankia casuarinae (strain DSM 45818 / CECT 9043 / HFP020203 / CcI3)</name>
    <dbReference type="NCBI Taxonomy" id="106370"/>
    <lineage>
        <taxon>Bacteria</taxon>
        <taxon>Bacillati</taxon>
        <taxon>Actinomycetota</taxon>
        <taxon>Actinomycetes</taxon>
        <taxon>Frankiales</taxon>
        <taxon>Frankiaceae</taxon>
        <taxon>Frankia</taxon>
    </lineage>
</organism>
<evidence type="ECO:0000313" key="8">
    <source>
        <dbReference type="Proteomes" id="UP000001937"/>
    </source>
</evidence>
<dbReference type="PRINTS" id="PR00420">
    <property type="entry name" value="RNGMNOXGNASE"/>
</dbReference>
<dbReference type="SUPFAM" id="SSF51905">
    <property type="entry name" value="FAD/NAD(P)-binding domain"/>
    <property type="match status" value="1"/>
</dbReference>
<gene>
    <name evidence="7" type="ordered locus">Francci3_4207</name>
</gene>
<dbReference type="Pfam" id="PF01494">
    <property type="entry name" value="FAD_binding_3"/>
    <property type="match status" value="1"/>
</dbReference>
<keyword evidence="4 7" id="KW-0560">Oxidoreductase</keyword>
<dbReference type="AlphaFoldDB" id="Q2J587"/>
<dbReference type="InterPro" id="IPR036188">
    <property type="entry name" value="FAD/NAD-bd_sf"/>
</dbReference>
<dbReference type="Proteomes" id="UP000001937">
    <property type="component" value="Chromosome"/>
</dbReference>
<keyword evidence="2" id="KW-0285">Flavoprotein</keyword>
<sequence>MVQGRNTPAVAVIGAGIGGLTLALALARAGVPCRVYEQAENLSEVGAGIQLAPNAVRLLNRLGLTDSLRVIAVAPQAIEIRRWHDDQLLSLTSLGSLCQELYRAPYYTLHRAHLHDVLKRAVGMERVSLGSRLVRVVEQEHGVELHFADSTVRTADLVIGADGIHSAVRDALIRDEQVYSGNVVYRGLIPAERLSGLGRIPKVRIWIGPGKHCVSYPVAGGRLISFAATAPRPHVSESWSADGDQEELLAEYAGWNGTTRRILEAGDSVRCWALHDRDPLRTWCSQRIAVLGDAAHSMLPFLAQGANQAIEDAAALAVCLAQADDIPDALGRYQQLRVPRTTLIQRESRHNARVMHLADGPEQHRRDPAWLGNVQLRRMAWLYGYDVLQEARQAGGPRINGTPASA</sequence>